<gene>
    <name evidence="1" type="ORF">LCGC14_1381510</name>
</gene>
<organism evidence="1">
    <name type="scientific">marine sediment metagenome</name>
    <dbReference type="NCBI Taxonomy" id="412755"/>
    <lineage>
        <taxon>unclassified sequences</taxon>
        <taxon>metagenomes</taxon>
        <taxon>ecological metagenomes</taxon>
    </lineage>
</organism>
<comment type="caution">
    <text evidence="1">The sequence shown here is derived from an EMBL/GenBank/DDBJ whole genome shotgun (WGS) entry which is preliminary data.</text>
</comment>
<reference evidence="1" key="1">
    <citation type="journal article" date="2015" name="Nature">
        <title>Complex archaea that bridge the gap between prokaryotes and eukaryotes.</title>
        <authorList>
            <person name="Spang A."/>
            <person name="Saw J.H."/>
            <person name="Jorgensen S.L."/>
            <person name="Zaremba-Niedzwiedzka K."/>
            <person name="Martijn J."/>
            <person name="Lind A.E."/>
            <person name="van Eijk R."/>
            <person name="Schleper C."/>
            <person name="Guy L."/>
            <person name="Ettema T.J."/>
        </authorList>
    </citation>
    <scope>NUCLEOTIDE SEQUENCE</scope>
</reference>
<evidence type="ECO:0000313" key="1">
    <source>
        <dbReference type="EMBL" id="KKM76303.1"/>
    </source>
</evidence>
<sequence length="81" mass="9219">MTEKLPHGEISRMARHSGYSQQFISKCVSKNVQVKDRRKPWWRSPKFQKLLAFTGTKENLWRFGTPEEITAGIIAAGKGGN</sequence>
<protein>
    <submittedName>
        <fullName evidence="1">Uncharacterized protein</fullName>
    </submittedName>
</protein>
<name>A0A0F9K2Y8_9ZZZZ</name>
<dbReference type="AlphaFoldDB" id="A0A0F9K2Y8"/>
<dbReference type="EMBL" id="LAZR01008832">
    <property type="protein sequence ID" value="KKM76303.1"/>
    <property type="molecule type" value="Genomic_DNA"/>
</dbReference>
<proteinExistence type="predicted"/>
<accession>A0A0F9K2Y8</accession>